<feature type="region of interest" description="Disordered" evidence="1">
    <location>
        <begin position="1"/>
        <end position="26"/>
    </location>
</feature>
<protein>
    <submittedName>
        <fullName evidence="2">Uncharacterized protein</fullName>
    </submittedName>
</protein>
<accession>A0A0C9VJB5</accession>
<evidence type="ECO:0000256" key="1">
    <source>
        <dbReference type="SAM" id="MobiDB-lite"/>
    </source>
</evidence>
<dbReference type="AlphaFoldDB" id="A0A0C9VJB5"/>
<evidence type="ECO:0000313" key="2">
    <source>
        <dbReference type="EMBL" id="KIJ48079.1"/>
    </source>
</evidence>
<feature type="compositionally biased region" description="Basic and acidic residues" evidence="1">
    <location>
        <begin position="103"/>
        <end position="114"/>
    </location>
</feature>
<gene>
    <name evidence="2" type="ORF">M422DRAFT_248245</name>
</gene>
<reference evidence="2 3" key="1">
    <citation type="submission" date="2014-06" db="EMBL/GenBank/DDBJ databases">
        <title>Evolutionary Origins and Diversification of the Mycorrhizal Mutualists.</title>
        <authorList>
            <consortium name="DOE Joint Genome Institute"/>
            <consortium name="Mycorrhizal Genomics Consortium"/>
            <person name="Kohler A."/>
            <person name="Kuo A."/>
            <person name="Nagy L.G."/>
            <person name="Floudas D."/>
            <person name="Copeland A."/>
            <person name="Barry K.W."/>
            <person name="Cichocki N."/>
            <person name="Veneault-Fourrey C."/>
            <person name="LaButti K."/>
            <person name="Lindquist E.A."/>
            <person name="Lipzen A."/>
            <person name="Lundell T."/>
            <person name="Morin E."/>
            <person name="Murat C."/>
            <person name="Riley R."/>
            <person name="Ohm R."/>
            <person name="Sun H."/>
            <person name="Tunlid A."/>
            <person name="Henrissat B."/>
            <person name="Grigoriev I.V."/>
            <person name="Hibbett D.S."/>
            <person name="Martin F."/>
        </authorList>
    </citation>
    <scope>NUCLEOTIDE SEQUENCE [LARGE SCALE GENOMIC DNA]</scope>
    <source>
        <strain evidence="2 3">SS14</strain>
    </source>
</reference>
<keyword evidence="3" id="KW-1185">Reference proteome</keyword>
<proteinExistence type="predicted"/>
<evidence type="ECO:0000313" key="3">
    <source>
        <dbReference type="Proteomes" id="UP000054279"/>
    </source>
</evidence>
<organism evidence="2 3">
    <name type="scientific">Sphaerobolus stellatus (strain SS14)</name>
    <dbReference type="NCBI Taxonomy" id="990650"/>
    <lineage>
        <taxon>Eukaryota</taxon>
        <taxon>Fungi</taxon>
        <taxon>Dikarya</taxon>
        <taxon>Basidiomycota</taxon>
        <taxon>Agaricomycotina</taxon>
        <taxon>Agaricomycetes</taxon>
        <taxon>Phallomycetidae</taxon>
        <taxon>Geastrales</taxon>
        <taxon>Sphaerobolaceae</taxon>
        <taxon>Sphaerobolus</taxon>
    </lineage>
</organism>
<dbReference type="EMBL" id="KN837099">
    <property type="protein sequence ID" value="KIJ48079.1"/>
    <property type="molecule type" value="Genomic_DNA"/>
</dbReference>
<feature type="region of interest" description="Disordered" evidence="1">
    <location>
        <begin position="103"/>
        <end position="126"/>
    </location>
</feature>
<dbReference type="Proteomes" id="UP000054279">
    <property type="component" value="Unassembled WGS sequence"/>
</dbReference>
<feature type="compositionally biased region" description="Low complexity" evidence="1">
    <location>
        <begin position="139"/>
        <end position="156"/>
    </location>
</feature>
<dbReference type="HOGENOM" id="CLU_1272974_0_0_1"/>
<feature type="region of interest" description="Disordered" evidence="1">
    <location>
        <begin position="139"/>
        <end position="172"/>
    </location>
</feature>
<name>A0A0C9VJB5_SPHS4</name>
<sequence length="217" mass="24145">MAASPPGTTKPKRPKVAPPTPDPFIPHVIPSTEPSPISHPLPHLGIDFFISNRRFLAVLSLHLPGYADLLRVHEPPMPSWTTGVTKPEKDGIRESTRAAERMMRRKKPTTEELAKWPPPAPAADESYYRPHTTATISTHASIATTSTTSQPTTIFTDATPHRHPSPTSTISPVPIRIPTRMDQYRMVRQNIYQAHFIDHKKAPGTKYESLGSFRLKG</sequence>